<evidence type="ECO:0000256" key="1">
    <source>
        <dbReference type="SAM" id="MobiDB-lite"/>
    </source>
</evidence>
<comment type="caution">
    <text evidence="2">The sequence shown here is derived from an EMBL/GenBank/DDBJ whole genome shotgun (WGS) entry which is preliminary data.</text>
</comment>
<keyword evidence="3" id="KW-1185">Reference proteome</keyword>
<evidence type="ECO:0000313" key="3">
    <source>
        <dbReference type="Proteomes" id="UP000249056"/>
    </source>
</evidence>
<feature type="compositionally biased region" description="Basic and acidic residues" evidence="1">
    <location>
        <begin position="1"/>
        <end position="35"/>
    </location>
</feature>
<evidence type="ECO:0000313" key="2">
    <source>
        <dbReference type="EMBL" id="RAL68174.1"/>
    </source>
</evidence>
<name>A0A395J7S1_9HELO</name>
<gene>
    <name evidence="2" type="ORF">DID88_008882</name>
</gene>
<feature type="region of interest" description="Disordered" evidence="1">
    <location>
        <begin position="1"/>
        <end position="66"/>
    </location>
</feature>
<feature type="compositionally biased region" description="Basic residues" evidence="1">
    <location>
        <begin position="364"/>
        <end position="375"/>
    </location>
</feature>
<proteinExistence type="predicted"/>
<feature type="compositionally biased region" description="Polar residues" evidence="1">
    <location>
        <begin position="126"/>
        <end position="147"/>
    </location>
</feature>
<accession>A0A395J7S1</accession>
<dbReference type="AlphaFoldDB" id="A0A395J7S1"/>
<dbReference type="EMBL" id="QKRW01000002">
    <property type="protein sequence ID" value="RAL68174.1"/>
    <property type="molecule type" value="Genomic_DNA"/>
</dbReference>
<dbReference type="OrthoDB" id="5386674at2759"/>
<protein>
    <submittedName>
        <fullName evidence="2">Uncharacterized protein</fullName>
    </submittedName>
</protein>
<reference evidence="2 3" key="1">
    <citation type="submission" date="2018-06" db="EMBL/GenBank/DDBJ databases">
        <title>Genome Sequence of the Brown Rot Fungal Pathogen Monilinia fructigena.</title>
        <authorList>
            <person name="Landi L."/>
            <person name="De Miccolis Angelini R.M."/>
            <person name="Pollastro S."/>
            <person name="Abate D."/>
            <person name="Faretra F."/>
            <person name="Romanazzi G."/>
        </authorList>
    </citation>
    <scope>NUCLEOTIDE SEQUENCE [LARGE SCALE GENOMIC DNA]</scope>
    <source>
        <strain evidence="2 3">Mfrg269</strain>
    </source>
</reference>
<sequence>MDISPEQKRHGKERDLSSSLHDFKLDASPKNEIMKRTPSIHNGHGRINSTHGAMGNAPEFDTETAEDEENFRAFLAGEYTPPTFKLTAQSSQSSIQPEEGMFSRRELKVSSFLPSPLSPRPKEFQDTSTIASPRHSNPVNSPSLQTSHLDESPKGLRPHSTLSPRANGFDSRSALPSQSGRRVSEPEYLFQTTLPTPEFNLSRQKNLRPQTANAALARKPRKDRRSSSRSFTGSSEEYLSFDEQSNITTPAVSRPHSQKGPISSSYDAGASQHHKLQDDWNEAPLPLRLRSKDVNTPTSTGQTTPTGQATPTAQSTNPHESLASADPNTEAGIANLQRRLSLSKSSSTTALHNPLNFLPELKHQPLRPRQGHNKRQSSEEKNVKKSRTVNGNWNGNGNGNVGRTRRESASASSYSQFKRF</sequence>
<organism evidence="2 3">
    <name type="scientific">Monilinia fructigena</name>
    <dbReference type="NCBI Taxonomy" id="38457"/>
    <lineage>
        <taxon>Eukaryota</taxon>
        <taxon>Fungi</taxon>
        <taxon>Dikarya</taxon>
        <taxon>Ascomycota</taxon>
        <taxon>Pezizomycotina</taxon>
        <taxon>Leotiomycetes</taxon>
        <taxon>Helotiales</taxon>
        <taxon>Sclerotiniaceae</taxon>
        <taxon>Monilinia</taxon>
    </lineage>
</organism>
<feature type="compositionally biased region" description="Polar residues" evidence="1">
    <location>
        <begin position="242"/>
        <end position="251"/>
    </location>
</feature>
<feature type="compositionally biased region" description="Polar residues" evidence="1">
    <location>
        <begin position="190"/>
        <end position="213"/>
    </location>
</feature>
<feature type="compositionally biased region" description="Low complexity" evidence="1">
    <location>
        <begin position="296"/>
        <end position="316"/>
    </location>
</feature>
<dbReference type="Proteomes" id="UP000249056">
    <property type="component" value="Unassembled WGS sequence"/>
</dbReference>
<feature type="compositionally biased region" description="Polar residues" evidence="1">
    <location>
        <begin position="409"/>
        <end position="420"/>
    </location>
</feature>
<feature type="region of interest" description="Disordered" evidence="1">
    <location>
        <begin position="112"/>
        <end position="276"/>
    </location>
</feature>
<feature type="region of interest" description="Disordered" evidence="1">
    <location>
        <begin position="291"/>
        <end position="326"/>
    </location>
</feature>
<feature type="region of interest" description="Disordered" evidence="1">
    <location>
        <begin position="354"/>
        <end position="420"/>
    </location>
</feature>